<organism evidence="5 6">
    <name type="scientific">Nematocida displodere</name>
    <dbReference type="NCBI Taxonomy" id="1805483"/>
    <lineage>
        <taxon>Eukaryota</taxon>
        <taxon>Fungi</taxon>
        <taxon>Fungi incertae sedis</taxon>
        <taxon>Microsporidia</taxon>
        <taxon>Nematocida</taxon>
    </lineage>
</organism>
<dbReference type="GO" id="GO:0004496">
    <property type="term" value="F:mevalonate kinase activity"/>
    <property type="evidence" value="ECO:0007669"/>
    <property type="project" value="InterPro"/>
</dbReference>
<name>A0A177EK82_9MICR</name>
<dbReference type="PANTHER" id="PTHR43290:SF2">
    <property type="entry name" value="MEVALONATE KINASE"/>
    <property type="match status" value="1"/>
</dbReference>
<dbReference type="InterPro" id="IPR014721">
    <property type="entry name" value="Ribsml_uS5_D2-typ_fold_subgr"/>
</dbReference>
<dbReference type="PRINTS" id="PR00959">
    <property type="entry name" value="MEVGALKINASE"/>
</dbReference>
<dbReference type="InterPro" id="IPR020568">
    <property type="entry name" value="Ribosomal_Su5_D2-typ_SF"/>
</dbReference>
<dbReference type="InterPro" id="IPR036554">
    <property type="entry name" value="GHMP_kinase_C_sf"/>
</dbReference>
<keyword evidence="3 5" id="KW-0418">Kinase</keyword>
<dbReference type="OrthoDB" id="1652964at2759"/>
<dbReference type="SUPFAM" id="SSF55060">
    <property type="entry name" value="GHMP Kinase, C-terminal domain"/>
    <property type="match status" value="1"/>
</dbReference>
<evidence type="ECO:0000256" key="3">
    <source>
        <dbReference type="ARBA" id="ARBA00022777"/>
    </source>
</evidence>
<dbReference type="PANTHER" id="PTHR43290">
    <property type="entry name" value="MEVALONATE KINASE"/>
    <property type="match status" value="1"/>
</dbReference>
<dbReference type="SUPFAM" id="SSF54211">
    <property type="entry name" value="Ribosomal protein S5 domain 2-like"/>
    <property type="match status" value="1"/>
</dbReference>
<keyword evidence="4" id="KW-0460">Magnesium</keyword>
<dbReference type="Gene3D" id="3.30.70.890">
    <property type="entry name" value="GHMP kinase, C-terminal domain"/>
    <property type="match status" value="1"/>
</dbReference>
<dbReference type="STRING" id="1805483.A0A177EK82"/>
<evidence type="ECO:0000313" key="6">
    <source>
        <dbReference type="Proteomes" id="UP000185944"/>
    </source>
</evidence>
<reference evidence="5 6" key="1">
    <citation type="submission" date="2016-02" db="EMBL/GenBank/DDBJ databases">
        <title>Discovery of a natural microsporidian pathogen with a broad tissue tropism in Caenorhabditis elegans.</title>
        <authorList>
            <person name="Luallen R.J."/>
            <person name="Reinke A.W."/>
            <person name="Tong L."/>
            <person name="Botts M.R."/>
            <person name="Felix M.-A."/>
            <person name="Troemel E.R."/>
        </authorList>
    </citation>
    <scope>NUCLEOTIDE SEQUENCE [LARGE SCALE GENOMIC DNA]</scope>
    <source>
        <strain evidence="5 6">JUm2807</strain>
    </source>
</reference>
<sequence length="326" mass="36055">MSREKENTGLSESTSPFQTFTLTIPSKLILFGEHTLFVGAPAVSAALSFGSEGIIHVANTRGPSKITITRKQKTENSDVPHDLHRLHPGITIQFFSDVRVACGLGTSAMLALSAAAAEEARRFLIRGGARKKVFGLTEKAYSRINKKAFAMEEKLSVNVSGVDHATILKGGMMSYRLGGIKPEIVKIETSFFKEHVIILWESALPKSCPLFLEMSKGRPEWKETQGKLGQITARALKELSKEAPSLQRIYQLLREDQHLLFRSGLSSEEAETEIAEMRKLGVEAKIASEGTGGYVFTIVPRSFPLRPRWFPCEINKTGLVLRHKTS</sequence>
<dbReference type="GeneID" id="93646605"/>
<evidence type="ECO:0000256" key="1">
    <source>
        <dbReference type="ARBA" id="ARBA00022490"/>
    </source>
</evidence>
<dbReference type="RefSeq" id="XP_067545381.1">
    <property type="nucleotide sequence ID" value="XM_067687673.1"/>
</dbReference>
<evidence type="ECO:0000256" key="4">
    <source>
        <dbReference type="ARBA" id="ARBA00022842"/>
    </source>
</evidence>
<comment type="caution">
    <text evidence="5">The sequence shown here is derived from an EMBL/GenBank/DDBJ whole genome shotgun (WGS) entry which is preliminary data.</text>
</comment>
<gene>
    <name evidence="5" type="ORF">NEDG_00255</name>
</gene>
<dbReference type="GO" id="GO:0005524">
    <property type="term" value="F:ATP binding"/>
    <property type="evidence" value="ECO:0007669"/>
    <property type="project" value="InterPro"/>
</dbReference>
<dbReference type="GO" id="GO:0005829">
    <property type="term" value="C:cytosol"/>
    <property type="evidence" value="ECO:0007669"/>
    <property type="project" value="TreeGrafter"/>
</dbReference>
<dbReference type="EMBL" id="LTDL01000014">
    <property type="protein sequence ID" value="OAG31780.1"/>
    <property type="molecule type" value="Genomic_DNA"/>
</dbReference>
<dbReference type="InterPro" id="IPR006205">
    <property type="entry name" value="Mev_gal_kin"/>
</dbReference>
<evidence type="ECO:0000313" key="5">
    <source>
        <dbReference type="EMBL" id="OAG31780.1"/>
    </source>
</evidence>
<proteinExistence type="predicted"/>
<protein>
    <submittedName>
        <fullName evidence="5">Mevalonate kinase</fullName>
    </submittedName>
</protein>
<keyword evidence="6" id="KW-1185">Reference proteome</keyword>
<dbReference type="VEuPathDB" id="MicrosporidiaDB:NEDG_00255"/>
<accession>A0A177EK82</accession>
<dbReference type="GO" id="GO:0019287">
    <property type="term" value="P:isopentenyl diphosphate biosynthetic process, mevalonate pathway"/>
    <property type="evidence" value="ECO:0007669"/>
    <property type="project" value="TreeGrafter"/>
</dbReference>
<keyword evidence="2" id="KW-0808">Transferase</keyword>
<dbReference type="Proteomes" id="UP000185944">
    <property type="component" value="Unassembled WGS sequence"/>
</dbReference>
<evidence type="ECO:0000256" key="2">
    <source>
        <dbReference type="ARBA" id="ARBA00022679"/>
    </source>
</evidence>
<dbReference type="Gene3D" id="3.30.230.10">
    <property type="match status" value="1"/>
</dbReference>
<keyword evidence="1" id="KW-0963">Cytoplasm</keyword>
<dbReference type="AlphaFoldDB" id="A0A177EK82"/>